<name>A0A915L2N4_ROMCU</name>
<dbReference type="WBParaSite" id="nRc.2.0.1.t45389-RA">
    <property type="protein sequence ID" value="nRc.2.0.1.t45389-RA"/>
    <property type="gene ID" value="nRc.2.0.1.g45389"/>
</dbReference>
<protein>
    <submittedName>
        <fullName evidence="2">Uncharacterized protein</fullName>
    </submittedName>
</protein>
<dbReference type="Proteomes" id="UP000887565">
    <property type="component" value="Unplaced"/>
</dbReference>
<accession>A0A915L2N4</accession>
<proteinExistence type="predicted"/>
<evidence type="ECO:0000313" key="2">
    <source>
        <dbReference type="WBParaSite" id="nRc.2.0.1.t45389-RA"/>
    </source>
</evidence>
<organism evidence="1 2">
    <name type="scientific">Romanomermis culicivorax</name>
    <name type="common">Nematode worm</name>
    <dbReference type="NCBI Taxonomy" id="13658"/>
    <lineage>
        <taxon>Eukaryota</taxon>
        <taxon>Metazoa</taxon>
        <taxon>Ecdysozoa</taxon>
        <taxon>Nematoda</taxon>
        <taxon>Enoplea</taxon>
        <taxon>Dorylaimia</taxon>
        <taxon>Mermithida</taxon>
        <taxon>Mermithoidea</taxon>
        <taxon>Mermithidae</taxon>
        <taxon>Romanomermis</taxon>
    </lineage>
</organism>
<evidence type="ECO:0000313" key="1">
    <source>
        <dbReference type="Proteomes" id="UP000887565"/>
    </source>
</evidence>
<keyword evidence="1" id="KW-1185">Reference proteome</keyword>
<sequence length="42" mass="5217">MRKEMRIYTYRQLSTIMEQNSSYQTKKIKTGEAKHEYQKQLF</sequence>
<dbReference type="AlphaFoldDB" id="A0A915L2N4"/>
<reference evidence="2" key="1">
    <citation type="submission" date="2022-11" db="UniProtKB">
        <authorList>
            <consortium name="WormBaseParasite"/>
        </authorList>
    </citation>
    <scope>IDENTIFICATION</scope>
</reference>